<protein>
    <recommendedName>
        <fullName evidence="3">F-box domain-containing protein</fullName>
    </recommendedName>
</protein>
<accession>A0A164V654</accession>
<organism evidence="1 2">
    <name type="scientific">Sistotremastrum niveocremeum HHB9708</name>
    <dbReference type="NCBI Taxonomy" id="1314777"/>
    <lineage>
        <taxon>Eukaryota</taxon>
        <taxon>Fungi</taxon>
        <taxon>Dikarya</taxon>
        <taxon>Basidiomycota</taxon>
        <taxon>Agaricomycotina</taxon>
        <taxon>Agaricomycetes</taxon>
        <taxon>Sistotremastrales</taxon>
        <taxon>Sistotremastraceae</taxon>
        <taxon>Sertulicium</taxon>
        <taxon>Sertulicium niveocremeum</taxon>
    </lineage>
</organism>
<name>A0A164V654_9AGAM</name>
<gene>
    <name evidence="1" type="ORF">SISNIDRAFT_454296</name>
</gene>
<dbReference type="InterPro" id="IPR032675">
    <property type="entry name" value="LRR_dom_sf"/>
</dbReference>
<dbReference type="OrthoDB" id="2447803at2759"/>
<sequence>MAQTASTAFWEIPELIARTTTFFDYRSLVALSQVSKSLSEHALDALFRECINIFKLFEILCPLKINRKTQALEFDKSLTAKRWKRFEHYRRRTRIVKIDLNFGTIQTISPKVISQLRAQIPAGEPFLPSLNKMHWESDNPGSYQFVELFVHDRLRELFLSIAGSDVSTVLGKLVPMAPNLESLKLIASGEIDDVPRAQTAAISAINLMTSLRSCALPSILVTPDMIRILSYKKSVKQLWLAPVALFVGRKASTRDVIDNGIIPERFPSLTELAINSARMLDFLPYFSDGHQLRTLHIDIEDQTRLRQTLNLIASSCKALTNFSLRLSDSIPEDLITSPLTMEILQPLLSLHLIEILVIEHPLPPSLNDADMEQFATSFPELQYLELFVQSGCRNVFQTNLPTLGCLIPFAQHCRKLIALGIYMDARQIPPPPPVQAPLTQFAPCFERLEVHCSPIDEPLQVRDFLTTIFPPDAKVDFVRFSKWLSTIDGKMSRAMINSVMALDHIPGKYREEWIVLSCLFKKDSERLPRDIVR</sequence>
<evidence type="ECO:0000313" key="1">
    <source>
        <dbReference type="EMBL" id="KZS93851.1"/>
    </source>
</evidence>
<keyword evidence="2" id="KW-1185">Reference proteome</keyword>
<dbReference type="Gene3D" id="3.80.10.10">
    <property type="entry name" value="Ribonuclease Inhibitor"/>
    <property type="match status" value="1"/>
</dbReference>
<dbReference type="SUPFAM" id="SSF52047">
    <property type="entry name" value="RNI-like"/>
    <property type="match status" value="1"/>
</dbReference>
<reference evidence="1 2" key="1">
    <citation type="journal article" date="2016" name="Mol. Biol. Evol.">
        <title>Comparative Genomics of Early-Diverging Mushroom-Forming Fungi Provides Insights into the Origins of Lignocellulose Decay Capabilities.</title>
        <authorList>
            <person name="Nagy L.G."/>
            <person name="Riley R."/>
            <person name="Tritt A."/>
            <person name="Adam C."/>
            <person name="Daum C."/>
            <person name="Floudas D."/>
            <person name="Sun H."/>
            <person name="Yadav J.S."/>
            <person name="Pangilinan J."/>
            <person name="Larsson K.H."/>
            <person name="Matsuura K."/>
            <person name="Barry K."/>
            <person name="Labutti K."/>
            <person name="Kuo R."/>
            <person name="Ohm R.A."/>
            <person name="Bhattacharya S.S."/>
            <person name="Shirouzu T."/>
            <person name="Yoshinaga Y."/>
            <person name="Martin F.M."/>
            <person name="Grigoriev I.V."/>
            <person name="Hibbett D.S."/>
        </authorList>
    </citation>
    <scope>NUCLEOTIDE SEQUENCE [LARGE SCALE GENOMIC DNA]</scope>
    <source>
        <strain evidence="1 2">HHB9708</strain>
    </source>
</reference>
<evidence type="ECO:0008006" key="3">
    <source>
        <dbReference type="Google" id="ProtNLM"/>
    </source>
</evidence>
<proteinExistence type="predicted"/>
<dbReference type="Proteomes" id="UP000076722">
    <property type="component" value="Unassembled WGS sequence"/>
</dbReference>
<dbReference type="AlphaFoldDB" id="A0A164V654"/>
<dbReference type="EMBL" id="KV419406">
    <property type="protein sequence ID" value="KZS93851.1"/>
    <property type="molecule type" value="Genomic_DNA"/>
</dbReference>
<evidence type="ECO:0000313" key="2">
    <source>
        <dbReference type="Proteomes" id="UP000076722"/>
    </source>
</evidence>